<dbReference type="Proteomes" id="UP000527355">
    <property type="component" value="Unassembled WGS sequence"/>
</dbReference>
<dbReference type="EMBL" id="JABWUV010000032">
    <property type="protein sequence ID" value="KAF6273538.1"/>
    <property type="molecule type" value="Genomic_DNA"/>
</dbReference>
<accession>A0A7J7RBQ5</accession>
<feature type="region of interest" description="Disordered" evidence="2">
    <location>
        <begin position="1"/>
        <end position="65"/>
    </location>
</feature>
<sequence>MADSSGRGSGLPSAGDPSTPSGPKPKGKQTQGGKMVESRYLQYEKKPTKKKAVGSSTKATCSPRCWKDTAPPPRTWISQPSMDLSELMESQTLLLTLLTVKMENSLAAFEEEAERNLVTVCQEKKQLLKKAHELKRKLLLCQKKRELVDVLNPQIEMLSPYAAVSESFKEQYKALATALDTTRHELPVRSVHLDGGAQKFLDDLQRELTTTHHLLGELGVCSSEENGKVLDLLGELKEMTQKKDLELRRSFAQVQELSAGVSKEAALINQEVWEEAQGPVAPRRWYFNEEDTRGATWGEASSPLLSGADKPCAR</sequence>
<dbReference type="VEuPathDB" id="HostDB:GeneID_118652632"/>
<gene>
    <name evidence="3" type="ORF">mMyoMyo1_006178</name>
</gene>
<evidence type="ECO:0000256" key="2">
    <source>
        <dbReference type="SAM" id="MobiDB-lite"/>
    </source>
</evidence>
<proteinExistence type="predicted"/>
<name>A0A7J7RBQ5_MYOMY</name>
<organism evidence="3 4">
    <name type="scientific">Myotis myotis</name>
    <name type="common">Greater mouse-eared bat</name>
    <name type="synonym">Vespertilio myotis</name>
    <dbReference type="NCBI Taxonomy" id="51298"/>
    <lineage>
        <taxon>Eukaryota</taxon>
        <taxon>Metazoa</taxon>
        <taxon>Chordata</taxon>
        <taxon>Craniata</taxon>
        <taxon>Vertebrata</taxon>
        <taxon>Euteleostomi</taxon>
        <taxon>Mammalia</taxon>
        <taxon>Eutheria</taxon>
        <taxon>Laurasiatheria</taxon>
        <taxon>Chiroptera</taxon>
        <taxon>Yangochiroptera</taxon>
        <taxon>Vespertilionidae</taxon>
        <taxon>Myotis</taxon>
    </lineage>
</organism>
<keyword evidence="1" id="KW-0175">Coiled coil</keyword>
<feature type="coiled-coil region" evidence="1">
    <location>
        <begin position="110"/>
        <end position="144"/>
    </location>
</feature>
<keyword evidence="4" id="KW-1185">Reference proteome</keyword>
<evidence type="ECO:0000256" key="1">
    <source>
        <dbReference type="SAM" id="Coils"/>
    </source>
</evidence>
<reference evidence="3 4" key="1">
    <citation type="journal article" date="2020" name="Nature">
        <title>Six reference-quality genomes reveal evolution of bat adaptations.</title>
        <authorList>
            <person name="Jebb D."/>
            <person name="Huang Z."/>
            <person name="Pippel M."/>
            <person name="Hughes G.M."/>
            <person name="Lavrichenko K."/>
            <person name="Devanna P."/>
            <person name="Winkler S."/>
            <person name="Jermiin L.S."/>
            <person name="Skirmuntt E.C."/>
            <person name="Katzourakis A."/>
            <person name="Burkitt-Gray L."/>
            <person name="Ray D.A."/>
            <person name="Sullivan K.A.M."/>
            <person name="Roscito J.G."/>
            <person name="Kirilenko B.M."/>
            <person name="Davalos L.M."/>
            <person name="Corthals A.P."/>
            <person name="Power M.L."/>
            <person name="Jones G."/>
            <person name="Ransome R.D."/>
            <person name="Dechmann D.K.N."/>
            <person name="Locatelli A.G."/>
            <person name="Puechmaille S.J."/>
            <person name="Fedrigo O."/>
            <person name="Jarvis E.D."/>
            <person name="Hiller M."/>
            <person name="Vernes S.C."/>
            <person name="Myers E.W."/>
            <person name="Teeling E.C."/>
        </authorList>
    </citation>
    <scope>NUCLEOTIDE SEQUENCE [LARGE SCALE GENOMIC DNA]</scope>
    <source>
        <strain evidence="3">MMyoMyo1</strain>
        <tissue evidence="3">Flight muscle</tissue>
    </source>
</reference>
<comment type="caution">
    <text evidence="3">The sequence shown here is derived from an EMBL/GenBank/DDBJ whole genome shotgun (WGS) entry which is preliminary data.</text>
</comment>
<evidence type="ECO:0000313" key="4">
    <source>
        <dbReference type="Proteomes" id="UP000527355"/>
    </source>
</evidence>
<protein>
    <submittedName>
        <fullName evidence="3">HAUS augmin like complex subunit 8</fullName>
    </submittedName>
</protein>
<evidence type="ECO:0000313" key="3">
    <source>
        <dbReference type="EMBL" id="KAF6273538.1"/>
    </source>
</evidence>
<dbReference type="AlphaFoldDB" id="A0A7J7RBQ5"/>